<reference evidence="8 9" key="1">
    <citation type="submission" date="2018-04" db="EMBL/GenBank/DDBJ databases">
        <title>Genomic Encyclopedia of Type Strains, Phase IV (KMG-IV): sequencing the most valuable type-strain genomes for metagenomic binning, comparative biology and taxonomic classification.</title>
        <authorList>
            <person name="Goeker M."/>
        </authorList>
    </citation>
    <scope>NUCLEOTIDE SEQUENCE [LARGE SCALE GENOMIC DNA]</scope>
    <source>
        <strain evidence="8 9">DSM 28795</strain>
    </source>
</reference>
<keyword evidence="1" id="KW-0547">Nucleotide-binding</keyword>
<dbReference type="PROSITE" id="PS51192">
    <property type="entry name" value="HELICASE_ATP_BIND_1"/>
    <property type="match status" value="1"/>
</dbReference>
<dbReference type="CDD" id="cd00268">
    <property type="entry name" value="DEADc"/>
    <property type="match status" value="1"/>
</dbReference>
<dbReference type="InterPro" id="IPR011545">
    <property type="entry name" value="DEAD/DEAH_box_helicase_dom"/>
</dbReference>
<dbReference type="EMBL" id="QEKT01000002">
    <property type="protein sequence ID" value="PVY85393.1"/>
    <property type="molecule type" value="Genomic_DNA"/>
</dbReference>
<feature type="compositionally biased region" description="Basic and acidic residues" evidence="5">
    <location>
        <begin position="384"/>
        <end position="394"/>
    </location>
</feature>
<name>A0A2U1DCI6_9LACO</name>
<evidence type="ECO:0000256" key="5">
    <source>
        <dbReference type="SAM" id="MobiDB-lite"/>
    </source>
</evidence>
<dbReference type="SMART" id="SM00487">
    <property type="entry name" value="DEXDc"/>
    <property type="match status" value="1"/>
</dbReference>
<dbReference type="InterPro" id="IPR050547">
    <property type="entry name" value="DEAD_box_RNA_helicases"/>
</dbReference>
<feature type="region of interest" description="Disordered" evidence="5">
    <location>
        <begin position="376"/>
        <end position="436"/>
    </location>
</feature>
<organism evidence="8 9">
    <name type="scientific">Convivina intestini</name>
    <dbReference type="NCBI Taxonomy" id="1505726"/>
    <lineage>
        <taxon>Bacteria</taxon>
        <taxon>Bacillati</taxon>
        <taxon>Bacillota</taxon>
        <taxon>Bacilli</taxon>
        <taxon>Lactobacillales</taxon>
        <taxon>Lactobacillaceae</taxon>
        <taxon>Convivina</taxon>
    </lineage>
</organism>
<dbReference type="GO" id="GO:0005829">
    <property type="term" value="C:cytosol"/>
    <property type="evidence" value="ECO:0007669"/>
    <property type="project" value="TreeGrafter"/>
</dbReference>
<evidence type="ECO:0000313" key="9">
    <source>
        <dbReference type="Proteomes" id="UP000245433"/>
    </source>
</evidence>
<evidence type="ECO:0000256" key="4">
    <source>
        <dbReference type="ARBA" id="ARBA00022840"/>
    </source>
</evidence>
<evidence type="ECO:0000256" key="2">
    <source>
        <dbReference type="ARBA" id="ARBA00022801"/>
    </source>
</evidence>
<dbReference type="Proteomes" id="UP000245433">
    <property type="component" value="Unassembled WGS sequence"/>
</dbReference>
<dbReference type="GO" id="GO:0016787">
    <property type="term" value="F:hydrolase activity"/>
    <property type="evidence" value="ECO:0007669"/>
    <property type="project" value="UniProtKB-KW"/>
</dbReference>
<feature type="domain" description="Helicase C-terminal" evidence="7">
    <location>
        <begin position="205"/>
        <end position="373"/>
    </location>
</feature>
<keyword evidence="3 8" id="KW-0347">Helicase</keyword>
<dbReference type="SUPFAM" id="SSF52540">
    <property type="entry name" value="P-loop containing nucleoside triphosphate hydrolases"/>
    <property type="match status" value="1"/>
</dbReference>
<dbReference type="Pfam" id="PF00270">
    <property type="entry name" value="DEAD"/>
    <property type="match status" value="1"/>
</dbReference>
<dbReference type="PANTHER" id="PTHR47963:SF7">
    <property type="entry name" value="ATP-DEPENDENT RNA HELICASE YFML-RELATED"/>
    <property type="match status" value="1"/>
</dbReference>
<gene>
    <name evidence="8" type="ORF">C7384_102214</name>
</gene>
<dbReference type="Pfam" id="PF00271">
    <property type="entry name" value="Helicase_C"/>
    <property type="match status" value="1"/>
</dbReference>
<keyword evidence="4" id="KW-0067">ATP-binding</keyword>
<evidence type="ECO:0000256" key="1">
    <source>
        <dbReference type="ARBA" id="ARBA00022741"/>
    </source>
</evidence>
<evidence type="ECO:0000259" key="6">
    <source>
        <dbReference type="PROSITE" id="PS51192"/>
    </source>
</evidence>
<feature type="compositionally biased region" description="Basic residues" evidence="5">
    <location>
        <begin position="395"/>
        <end position="404"/>
    </location>
</feature>
<feature type="domain" description="Helicase ATP-binding" evidence="6">
    <location>
        <begin position="26"/>
        <end position="196"/>
    </location>
</feature>
<dbReference type="GO" id="GO:0003724">
    <property type="term" value="F:RNA helicase activity"/>
    <property type="evidence" value="ECO:0007669"/>
    <property type="project" value="TreeGrafter"/>
</dbReference>
<dbReference type="InterPro" id="IPR027417">
    <property type="entry name" value="P-loop_NTPase"/>
</dbReference>
<protein>
    <submittedName>
        <fullName evidence="8">Superfamily II DNA/RNA helicase</fullName>
    </submittedName>
</protein>
<dbReference type="PANTHER" id="PTHR47963">
    <property type="entry name" value="DEAD-BOX ATP-DEPENDENT RNA HELICASE 47, MITOCHONDRIAL"/>
    <property type="match status" value="1"/>
</dbReference>
<dbReference type="PROSITE" id="PS51194">
    <property type="entry name" value="HELICASE_CTER"/>
    <property type="match status" value="1"/>
</dbReference>
<dbReference type="Gene3D" id="3.40.50.300">
    <property type="entry name" value="P-loop containing nucleotide triphosphate hydrolases"/>
    <property type="match status" value="2"/>
</dbReference>
<dbReference type="InterPro" id="IPR001650">
    <property type="entry name" value="Helicase_C-like"/>
</dbReference>
<keyword evidence="9" id="KW-1185">Reference proteome</keyword>
<sequence length="436" mass="48237">MTINPILSERFNQEFDQATPIQSAVWEHMVAGKSIFGLAPTGSGKTLAFTLPMLTNIEANKQVQYLILAPSQELAVQLSQVIRDWAKNLDLKVMSLIGGANGRRQADKLKKDHPQVVVGTLGRTLTMLASGALKVTNLKGLIVDEADEILIPERTEDLEKLAGYLPDDLQVALFSATDGVDLKWITELFGQAILPVSVGQTVPATIQHRYQYVDERAKVKMLIQLGRHHQQALVFFNSINALVAVQSALRHANVRVMSVGNNEKSQIRRADAIRLFKKGELDLLLATDVAARGLDIVDLPLVVNAQIPTRKKTYIHRTGRTGRAGKAGLILNLGNDHDVRNLKRELGPDFDLQPYDESLLIKEKVATDPDTVAETVASAAPQPVKKERQSERPVKARPKTKVKAAKVVDEQPIKPTKKKKRTKRNKDKGKPKWAKS</sequence>
<dbReference type="GO" id="GO:0005524">
    <property type="term" value="F:ATP binding"/>
    <property type="evidence" value="ECO:0007669"/>
    <property type="project" value="UniProtKB-KW"/>
</dbReference>
<dbReference type="CDD" id="cd18787">
    <property type="entry name" value="SF2_C_DEAD"/>
    <property type="match status" value="1"/>
</dbReference>
<comment type="caution">
    <text evidence="8">The sequence shown here is derived from an EMBL/GenBank/DDBJ whole genome shotgun (WGS) entry which is preliminary data.</text>
</comment>
<proteinExistence type="predicted"/>
<keyword evidence="2" id="KW-0378">Hydrolase</keyword>
<dbReference type="InterPro" id="IPR044742">
    <property type="entry name" value="DEAD/DEAH_RhlB"/>
</dbReference>
<feature type="compositionally biased region" description="Basic residues" evidence="5">
    <location>
        <begin position="415"/>
        <end position="436"/>
    </location>
</feature>
<accession>A0A2U1DCI6</accession>
<dbReference type="RefSeq" id="WP_089938020.1">
    <property type="nucleotide sequence ID" value="NZ_CAKOEX010000002.1"/>
</dbReference>
<evidence type="ECO:0000256" key="3">
    <source>
        <dbReference type="ARBA" id="ARBA00022806"/>
    </source>
</evidence>
<dbReference type="GO" id="GO:0005840">
    <property type="term" value="C:ribosome"/>
    <property type="evidence" value="ECO:0007669"/>
    <property type="project" value="TreeGrafter"/>
</dbReference>
<dbReference type="InterPro" id="IPR014001">
    <property type="entry name" value="Helicase_ATP-bd"/>
</dbReference>
<evidence type="ECO:0000313" key="8">
    <source>
        <dbReference type="EMBL" id="PVY85393.1"/>
    </source>
</evidence>
<dbReference type="SMART" id="SM00490">
    <property type="entry name" value="HELICc"/>
    <property type="match status" value="1"/>
</dbReference>
<evidence type="ECO:0000259" key="7">
    <source>
        <dbReference type="PROSITE" id="PS51194"/>
    </source>
</evidence>
<dbReference type="OrthoDB" id="9805696at2"/>
<dbReference type="AlphaFoldDB" id="A0A2U1DCI6"/>
<dbReference type="GO" id="GO:0009409">
    <property type="term" value="P:response to cold"/>
    <property type="evidence" value="ECO:0007669"/>
    <property type="project" value="TreeGrafter"/>
</dbReference>
<dbReference type="GO" id="GO:0033592">
    <property type="term" value="F:RNA strand annealing activity"/>
    <property type="evidence" value="ECO:0007669"/>
    <property type="project" value="TreeGrafter"/>
</dbReference>